<dbReference type="HOGENOM" id="CLU_062974_1_0_1"/>
<accession>H2AX68</accession>
<sequence>MQLIRTVASRRYFSIVSILSSGHNKWSTIKHDKFKNDAIRNKQINKYVNQINVALKLQEESKLQAIIESAIKENVPKKVIENALNKSKQTLSGNLNVYEGIGPGGVKLIIEAQTDNKNRTIGLVRNIFNKRGHNLGPCLFDFNRVGKIWFHCSEDENALLEKLIDIEGFQDIMKDEDDFVIYCEPSRTYKIAKTLRDKYGYELNNTNIEYVPKDEMKVTLKDEETQESLGKFIDELKQVEDVIKVYSNEA</sequence>
<dbReference type="OrthoDB" id="2017544at2759"/>
<dbReference type="InterPro" id="IPR048300">
    <property type="entry name" value="TACO1_YebC-like_2nd/3rd_dom"/>
</dbReference>
<dbReference type="AlphaFoldDB" id="H2AX68"/>
<evidence type="ECO:0000313" key="5">
    <source>
        <dbReference type="Proteomes" id="UP000005220"/>
    </source>
</evidence>
<dbReference type="Pfam" id="PF01709">
    <property type="entry name" value="Transcrip_reg"/>
    <property type="match status" value="1"/>
</dbReference>
<feature type="domain" description="TACO1/YebC-like second and third" evidence="2">
    <location>
        <begin position="97"/>
        <end position="248"/>
    </location>
</feature>
<dbReference type="KEGG" id="kaf:KAFR_0F03720"/>
<protein>
    <recommendedName>
        <fullName evidence="6">Transcriptional regulatory protein</fullName>
    </recommendedName>
</protein>
<evidence type="ECO:0008006" key="6">
    <source>
        <dbReference type="Google" id="ProtNLM"/>
    </source>
</evidence>
<feature type="domain" description="TACO1/YebC-like N-terminal" evidence="3">
    <location>
        <begin position="24"/>
        <end position="89"/>
    </location>
</feature>
<dbReference type="InterPro" id="IPR026564">
    <property type="entry name" value="Transcrip_reg_TACO1-like_dom3"/>
</dbReference>
<dbReference type="Gene3D" id="1.10.10.200">
    <property type="match status" value="1"/>
</dbReference>
<keyword evidence="5" id="KW-1185">Reference proteome</keyword>
<dbReference type="GO" id="GO:0099617">
    <property type="term" value="C:matrix side of mitochondrial inner membrane"/>
    <property type="evidence" value="ECO:0007669"/>
    <property type="project" value="EnsemblFungi"/>
</dbReference>
<proteinExistence type="inferred from homology"/>
<dbReference type="Gene3D" id="3.30.70.980">
    <property type="match status" value="2"/>
</dbReference>
<dbReference type="Proteomes" id="UP000005220">
    <property type="component" value="Chromosome 6"/>
</dbReference>
<evidence type="ECO:0000313" key="4">
    <source>
        <dbReference type="EMBL" id="CCF58968.1"/>
    </source>
</evidence>
<dbReference type="STRING" id="1071382.H2AX68"/>
<dbReference type="SUPFAM" id="SSF75625">
    <property type="entry name" value="YebC-like"/>
    <property type="match status" value="1"/>
</dbReference>
<name>H2AX68_KAZAF</name>
<dbReference type="EMBL" id="HE650826">
    <property type="protein sequence ID" value="CCF58968.1"/>
    <property type="molecule type" value="Genomic_DNA"/>
</dbReference>
<dbReference type="Pfam" id="PF20772">
    <property type="entry name" value="TACO1_YebC_N"/>
    <property type="match status" value="1"/>
</dbReference>
<dbReference type="PANTHER" id="PTHR12532:SF0">
    <property type="entry name" value="TRANSLATIONAL ACTIVATOR OF CYTOCHROME C OXIDASE 1"/>
    <property type="match status" value="1"/>
</dbReference>
<organism evidence="4 5">
    <name type="scientific">Kazachstania africana (strain ATCC 22294 / BCRC 22015 / CBS 2517 / CECT 1963 / NBRC 1671 / NRRL Y-8276)</name>
    <name type="common">Yeast</name>
    <name type="synonym">Kluyveromyces africanus</name>
    <dbReference type="NCBI Taxonomy" id="1071382"/>
    <lineage>
        <taxon>Eukaryota</taxon>
        <taxon>Fungi</taxon>
        <taxon>Dikarya</taxon>
        <taxon>Ascomycota</taxon>
        <taxon>Saccharomycotina</taxon>
        <taxon>Saccharomycetes</taxon>
        <taxon>Saccharomycetales</taxon>
        <taxon>Saccharomycetaceae</taxon>
        <taxon>Kazachstania</taxon>
    </lineage>
</organism>
<dbReference type="GO" id="GO:0032543">
    <property type="term" value="P:mitochondrial translation"/>
    <property type="evidence" value="ECO:0007669"/>
    <property type="project" value="EnsemblFungi"/>
</dbReference>
<evidence type="ECO:0000259" key="3">
    <source>
        <dbReference type="Pfam" id="PF20772"/>
    </source>
</evidence>
<dbReference type="InterPro" id="IPR017856">
    <property type="entry name" value="Integrase-like_N"/>
</dbReference>
<dbReference type="InterPro" id="IPR029072">
    <property type="entry name" value="YebC-like"/>
</dbReference>
<reference evidence="4 5" key="1">
    <citation type="journal article" date="2011" name="Proc. Natl. Acad. Sci. U.S.A.">
        <title>Evolutionary erosion of yeast sex chromosomes by mating-type switching accidents.</title>
        <authorList>
            <person name="Gordon J.L."/>
            <person name="Armisen D."/>
            <person name="Proux-Wera E."/>
            <person name="Oheigeartaigh S.S."/>
            <person name="Byrne K.P."/>
            <person name="Wolfe K.H."/>
        </authorList>
    </citation>
    <scope>NUCLEOTIDE SEQUENCE [LARGE SCALE GENOMIC DNA]</scope>
    <source>
        <strain evidence="5">ATCC 22294 / BCRC 22015 / CBS 2517 / CECT 1963 / NBRC 1671 / NRRL Y-8276</strain>
    </source>
</reference>
<comment type="similarity">
    <text evidence="1">Belongs to the TACO1 family.</text>
</comment>
<dbReference type="InterPro" id="IPR002876">
    <property type="entry name" value="Transcrip_reg_TACO1-like"/>
</dbReference>
<evidence type="ECO:0000259" key="2">
    <source>
        <dbReference type="Pfam" id="PF01709"/>
    </source>
</evidence>
<dbReference type="eggNOG" id="KOG2972">
    <property type="taxonomic scope" value="Eukaryota"/>
</dbReference>
<dbReference type="FunCoup" id="H2AX68">
    <property type="interactions" value="335"/>
</dbReference>
<gene>
    <name evidence="4" type="primary">KAFR0F03720</name>
    <name evidence="4" type="ORF">KAFR_0F03720</name>
</gene>
<dbReference type="InParanoid" id="H2AX68"/>
<dbReference type="GeneID" id="13884436"/>
<dbReference type="RefSeq" id="XP_003958103.1">
    <property type="nucleotide sequence ID" value="XM_003958054.1"/>
</dbReference>
<dbReference type="PANTHER" id="PTHR12532">
    <property type="entry name" value="TRANSLATIONAL ACTIVATOR OF CYTOCHROME C OXIDASE 1"/>
    <property type="match status" value="1"/>
</dbReference>
<evidence type="ECO:0000256" key="1">
    <source>
        <dbReference type="ARBA" id="ARBA00008724"/>
    </source>
</evidence>
<dbReference type="InterPro" id="IPR049083">
    <property type="entry name" value="TACO1_YebC_N"/>
</dbReference>